<sequence>MGHFRALIGCSILFTSNYPAPSEWSEFSRIKRHIEDLHGECVFKYDDPKLTHLVTSQSELSDKEGFTTCIPHRDWKGVHIVSYEWLKECLRAGKRKEEGQYRLKVPARMEDPEYNYFTHRRLKKSKNTKTSSQG</sequence>
<dbReference type="Pfam" id="PF16589">
    <property type="entry name" value="BRCT_2"/>
    <property type="match status" value="1"/>
</dbReference>
<dbReference type="HOGENOM" id="CLU_1897794_0_0_1"/>
<dbReference type="EMBL" id="DS985233">
    <property type="protein sequence ID" value="EEY24075.1"/>
    <property type="molecule type" value="Genomic_DNA"/>
</dbReference>
<dbReference type="GeneID" id="9533554"/>
<dbReference type="OrthoDB" id="251770at2759"/>
<gene>
    <name evidence="2" type="ORF">VDBG_10185</name>
</gene>
<dbReference type="InterPro" id="IPR001357">
    <property type="entry name" value="BRCT_dom"/>
</dbReference>
<dbReference type="PROSITE" id="PS50172">
    <property type="entry name" value="BRCT"/>
    <property type="match status" value="1"/>
</dbReference>
<accession>C9SZ60</accession>
<dbReference type="KEGG" id="val:VDBG_10185"/>
<organism evidence="3">
    <name type="scientific">Verticillium alfalfae (strain VaMs.102 / ATCC MYA-4576 / FGSC 10136)</name>
    <name type="common">Verticillium wilt of alfalfa</name>
    <name type="synonym">Verticillium albo-atrum</name>
    <dbReference type="NCBI Taxonomy" id="526221"/>
    <lineage>
        <taxon>Eukaryota</taxon>
        <taxon>Fungi</taxon>
        <taxon>Dikarya</taxon>
        <taxon>Ascomycota</taxon>
        <taxon>Pezizomycotina</taxon>
        <taxon>Sordariomycetes</taxon>
        <taxon>Hypocreomycetidae</taxon>
        <taxon>Glomerellales</taxon>
        <taxon>Plectosphaerellaceae</taxon>
        <taxon>Verticillium</taxon>
    </lineage>
</organism>
<evidence type="ECO:0000259" key="1">
    <source>
        <dbReference type="PROSITE" id="PS50172"/>
    </source>
</evidence>
<dbReference type="Gene3D" id="3.40.50.10190">
    <property type="entry name" value="BRCT domain"/>
    <property type="match status" value="1"/>
</dbReference>
<proteinExistence type="predicted"/>
<dbReference type="Proteomes" id="UP000008698">
    <property type="component" value="Unassembled WGS sequence"/>
</dbReference>
<dbReference type="InterPro" id="IPR036420">
    <property type="entry name" value="BRCT_dom_sf"/>
</dbReference>
<evidence type="ECO:0000313" key="2">
    <source>
        <dbReference type="EMBL" id="EEY24075.1"/>
    </source>
</evidence>
<name>C9SZ60_VERA1</name>
<dbReference type="AlphaFoldDB" id="C9SZ60"/>
<keyword evidence="3" id="KW-1185">Reference proteome</keyword>
<feature type="domain" description="BRCT" evidence="1">
    <location>
        <begin position="2"/>
        <end position="103"/>
    </location>
</feature>
<protein>
    <submittedName>
        <fullName evidence="2">Predicted protein</fullName>
    </submittedName>
</protein>
<dbReference type="RefSeq" id="XP_002999636.1">
    <property type="nucleotide sequence ID" value="XM_002999590.1"/>
</dbReference>
<reference evidence="3" key="1">
    <citation type="journal article" date="2011" name="PLoS Pathog.">
        <title>Comparative genomics yields insights into niche adaptation of plant vascular wilt pathogens.</title>
        <authorList>
            <person name="Klosterman S.J."/>
            <person name="Subbarao K.V."/>
            <person name="Kang S."/>
            <person name="Veronese P."/>
            <person name="Gold S.E."/>
            <person name="Thomma B.P.H.J."/>
            <person name="Chen Z."/>
            <person name="Henrissat B."/>
            <person name="Lee Y.-H."/>
            <person name="Park J."/>
            <person name="Garcia-Pedrajas M.D."/>
            <person name="Barbara D.J."/>
            <person name="Anchieta A."/>
            <person name="de Jonge R."/>
            <person name="Santhanam P."/>
            <person name="Maruthachalam K."/>
            <person name="Atallah Z."/>
            <person name="Amyotte S.G."/>
            <person name="Paz Z."/>
            <person name="Inderbitzin P."/>
            <person name="Hayes R.J."/>
            <person name="Heiman D.I."/>
            <person name="Young S."/>
            <person name="Zeng Q."/>
            <person name="Engels R."/>
            <person name="Galagan J."/>
            <person name="Cuomo C.A."/>
            <person name="Dobinson K.F."/>
            <person name="Ma L.-J."/>
        </authorList>
    </citation>
    <scope>NUCLEOTIDE SEQUENCE [LARGE SCALE GENOMIC DNA]</scope>
    <source>
        <strain evidence="3">VaMs.102 / ATCC MYA-4576 / FGSC 10136</strain>
    </source>
</reference>
<dbReference type="SMR" id="C9SZ60"/>
<dbReference type="SUPFAM" id="SSF52113">
    <property type="entry name" value="BRCT domain"/>
    <property type="match status" value="1"/>
</dbReference>
<evidence type="ECO:0000313" key="3">
    <source>
        <dbReference type="Proteomes" id="UP000008698"/>
    </source>
</evidence>